<protein>
    <recommendedName>
        <fullName evidence="14">Cadherin domain-containing protein</fullName>
    </recommendedName>
</protein>
<proteinExistence type="predicted"/>
<evidence type="ECO:0000256" key="11">
    <source>
        <dbReference type="ARBA" id="ARBA00023180"/>
    </source>
</evidence>
<dbReference type="FunFam" id="2.60.40.60:FF:000123">
    <property type="entry name" value="Protocadherin beta 4"/>
    <property type="match status" value="1"/>
</dbReference>
<dbReference type="Gene3D" id="2.60.40.60">
    <property type="entry name" value="Cadherins"/>
    <property type="match status" value="3"/>
</dbReference>
<dbReference type="SMART" id="SM00112">
    <property type="entry name" value="CA"/>
    <property type="match status" value="2"/>
</dbReference>
<keyword evidence="8" id="KW-0130">Cell adhesion</keyword>
<keyword evidence="3" id="KW-0812">Transmembrane</keyword>
<dbReference type="Pfam" id="PF00028">
    <property type="entry name" value="Cadherin"/>
    <property type="match status" value="2"/>
</dbReference>
<dbReference type="PROSITE" id="PS50268">
    <property type="entry name" value="CADHERIN_2"/>
    <property type="match status" value="2"/>
</dbReference>
<evidence type="ECO:0000259" key="14">
    <source>
        <dbReference type="PROSITE" id="PS50268"/>
    </source>
</evidence>
<keyword evidence="10" id="KW-0472">Membrane</keyword>
<dbReference type="CDD" id="cd11304">
    <property type="entry name" value="Cadherin_repeat"/>
    <property type="match status" value="2"/>
</dbReference>
<evidence type="ECO:0000313" key="15">
    <source>
        <dbReference type="EMBL" id="CAF4627089.1"/>
    </source>
</evidence>
<evidence type="ECO:0000256" key="3">
    <source>
        <dbReference type="ARBA" id="ARBA00022692"/>
    </source>
</evidence>
<dbReference type="GO" id="GO:0005509">
    <property type="term" value="F:calcium ion binding"/>
    <property type="evidence" value="ECO:0007669"/>
    <property type="project" value="UniProtKB-UniRule"/>
</dbReference>
<evidence type="ECO:0000256" key="13">
    <source>
        <dbReference type="SAM" id="MobiDB-lite"/>
    </source>
</evidence>
<feature type="region of interest" description="Disordered" evidence="13">
    <location>
        <begin position="397"/>
        <end position="441"/>
    </location>
</feature>
<feature type="domain" description="Cadherin" evidence="14">
    <location>
        <begin position="6"/>
        <end position="108"/>
    </location>
</feature>
<dbReference type="InterPro" id="IPR015919">
    <property type="entry name" value="Cadherin-like_sf"/>
</dbReference>
<keyword evidence="2" id="KW-1003">Cell membrane</keyword>
<feature type="non-terminal residue" evidence="15">
    <location>
        <position position="566"/>
    </location>
</feature>
<accession>A0A8S2ZFM5</accession>
<dbReference type="PROSITE" id="PS00232">
    <property type="entry name" value="CADHERIN_1"/>
    <property type="match status" value="1"/>
</dbReference>
<sequence>DQIPQFHTNYTFDLIENNRIPTIIGQIHAYDNDQGLNGQITYAIIPESSYFFITANDGTISTNTSFNYEIKRKYKFQVRARDHGQPPLESFIDVQINIININEFSPTFEQDNYEFFVYENKTIQFIGQVKAYDLDFNDSISYVLRNYEDLFRVDSNGKIFTHVVFDRELQEEYKLTVIATDNSTIGSTIVTIKILDVNDNPPIFIWPESDEIQHILSHDHSERIDINNPNAQFITDITMYDDDIGNNSLIDLTISDNNELFYVGPNNSLWLRNSSIQPGIFYIELQAKNFEFETKKFLQIIINEENSLKLNLFNNMNKNFHRKNVEKKLYGSRLIVNDEDKSKQNSPQTKSTTVILPSSHNSDYTIITKQRKVPSGHSPSTTDVEFSSSMRSCPFNGISSSSTSHLDRPHSRHHNPHSSAISALTTLTRKSTRRQQTKNVSFQRSTTNHMFNDLFQNTSSTFSTLPKQTKYDASLNENAPVLTDLPRSQSNNFPTLQTMLDQSVKDGQTQLPQPPPLLNGILLLDKMLKNSSMPNDDKRHTISTSSGTNNGWYNVTSNYQTRASIV</sequence>
<evidence type="ECO:0000313" key="16">
    <source>
        <dbReference type="Proteomes" id="UP000676336"/>
    </source>
</evidence>
<evidence type="ECO:0000256" key="10">
    <source>
        <dbReference type="ARBA" id="ARBA00023136"/>
    </source>
</evidence>
<keyword evidence="9" id="KW-1133">Transmembrane helix</keyword>
<keyword evidence="5" id="KW-0732">Signal</keyword>
<dbReference type="InterPro" id="IPR020894">
    <property type="entry name" value="Cadherin_CS"/>
</dbReference>
<dbReference type="AlphaFoldDB" id="A0A8S2ZFM5"/>
<dbReference type="PANTHER" id="PTHR24026:SF126">
    <property type="entry name" value="PROTOCADHERIN FAT 4"/>
    <property type="match status" value="1"/>
</dbReference>
<dbReference type="Proteomes" id="UP000676336">
    <property type="component" value="Unassembled WGS sequence"/>
</dbReference>
<evidence type="ECO:0000256" key="9">
    <source>
        <dbReference type="ARBA" id="ARBA00022989"/>
    </source>
</evidence>
<name>A0A8S2ZFM5_9BILA</name>
<gene>
    <name evidence="15" type="ORF">SMN809_LOCUS40138</name>
</gene>
<comment type="caution">
    <text evidence="15">The sequence shown here is derived from an EMBL/GenBank/DDBJ whole genome shotgun (WGS) entry which is preliminary data.</text>
</comment>
<evidence type="ECO:0000256" key="12">
    <source>
        <dbReference type="PROSITE-ProRule" id="PRU00043"/>
    </source>
</evidence>
<keyword evidence="4" id="KW-0479">Metal-binding</keyword>
<organism evidence="15 16">
    <name type="scientific">Rotaria magnacalcarata</name>
    <dbReference type="NCBI Taxonomy" id="392030"/>
    <lineage>
        <taxon>Eukaryota</taxon>
        <taxon>Metazoa</taxon>
        <taxon>Spiralia</taxon>
        <taxon>Gnathifera</taxon>
        <taxon>Rotifera</taxon>
        <taxon>Eurotatoria</taxon>
        <taxon>Bdelloidea</taxon>
        <taxon>Philodinida</taxon>
        <taxon>Philodinidae</taxon>
        <taxon>Rotaria</taxon>
    </lineage>
</organism>
<evidence type="ECO:0000256" key="4">
    <source>
        <dbReference type="ARBA" id="ARBA00022723"/>
    </source>
</evidence>
<keyword evidence="11" id="KW-0325">Glycoprotein</keyword>
<evidence type="ECO:0000256" key="6">
    <source>
        <dbReference type="ARBA" id="ARBA00022737"/>
    </source>
</evidence>
<evidence type="ECO:0000256" key="5">
    <source>
        <dbReference type="ARBA" id="ARBA00022729"/>
    </source>
</evidence>
<dbReference type="SUPFAM" id="SSF49313">
    <property type="entry name" value="Cadherin-like"/>
    <property type="match status" value="3"/>
</dbReference>
<evidence type="ECO:0000256" key="2">
    <source>
        <dbReference type="ARBA" id="ARBA00022475"/>
    </source>
</evidence>
<dbReference type="GO" id="GO:0005886">
    <property type="term" value="C:plasma membrane"/>
    <property type="evidence" value="ECO:0007669"/>
    <property type="project" value="UniProtKB-SubCell"/>
</dbReference>
<dbReference type="PANTHER" id="PTHR24026">
    <property type="entry name" value="FAT ATYPICAL CADHERIN-RELATED"/>
    <property type="match status" value="1"/>
</dbReference>
<keyword evidence="7 12" id="KW-0106">Calcium</keyword>
<feature type="domain" description="Cadherin" evidence="14">
    <location>
        <begin position="109"/>
        <end position="204"/>
    </location>
</feature>
<evidence type="ECO:0000256" key="7">
    <source>
        <dbReference type="ARBA" id="ARBA00022837"/>
    </source>
</evidence>
<comment type="subcellular location">
    <subcellularLocation>
        <location evidence="1">Cell membrane</location>
        <topology evidence="1">Single-pass type I membrane protein</topology>
    </subcellularLocation>
</comment>
<evidence type="ECO:0000256" key="8">
    <source>
        <dbReference type="ARBA" id="ARBA00022889"/>
    </source>
</evidence>
<dbReference type="PRINTS" id="PR00205">
    <property type="entry name" value="CADHERIN"/>
</dbReference>
<evidence type="ECO:0000256" key="1">
    <source>
        <dbReference type="ARBA" id="ARBA00004251"/>
    </source>
</evidence>
<dbReference type="GO" id="GO:0007156">
    <property type="term" value="P:homophilic cell adhesion via plasma membrane adhesion molecules"/>
    <property type="evidence" value="ECO:0007669"/>
    <property type="project" value="InterPro"/>
</dbReference>
<dbReference type="InterPro" id="IPR002126">
    <property type="entry name" value="Cadherin-like_dom"/>
</dbReference>
<feature type="compositionally biased region" description="Polar residues" evidence="13">
    <location>
        <begin position="420"/>
        <end position="429"/>
    </location>
</feature>
<keyword evidence="6" id="KW-0677">Repeat</keyword>
<reference evidence="15" key="1">
    <citation type="submission" date="2021-02" db="EMBL/GenBank/DDBJ databases">
        <authorList>
            <person name="Nowell W R."/>
        </authorList>
    </citation>
    <scope>NUCLEOTIDE SEQUENCE</scope>
</reference>
<dbReference type="EMBL" id="CAJOBI010109737">
    <property type="protein sequence ID" value="CAF4627089.1"/>
    <property type="molecule type" value="Genomic_DNA"/>
</dbReference>